<name>A0A2D4NK07_9SAUR</name>
<dbReference type="AlphaFoldDB" id="A0A2D4NK07"/>
<accession>A0A2D4NK07</accession>
<proteinExistence type="predicted"/>
<reference evidence="1" key="2">
    <citation type="submission" date="2017-11" db="EMBL/GenBank/DDBJ databases">
        <title>Coralsnake Venomics: Analyses of Venom Gland Transcriptomes and Proteomes of Six Brazilian Taxa.</title>
        <authorList>
            <person name="Aird S.D."/>
            <person name="Jorge da Silva N."/>
            <person name="Qiu L."/>
            <person name="Villar-Briones A."/>
            <person name="Aparecida-Saddi V."/>
            <person name="Campos-Telles M.P."/>
            <person name="Grau M."/>
            <person name="Mikheyev A.S."/>
        </authorList>
    </citation>
    <scope>NUCLEOTIDE SEQUENCE</scope>
    <source>
        <tissue evidence="1">Venom_gland</tissue>
    </source>
</reference>
<sequence length="103" mass="12103">MLKPKQKAPQLYSLEIALNSSDKRSYLKAVKNQYSTYLLKANRRGRRIGNYLPKGEKRNISTFYQYMKKKATLKWFSKSKSDKINLPSKILKTKIYFDKANSC</sequence>
<reference evidence="1" key="1">
    <citation type="submission" date="2017-07" db="EMBL/GenBank/DDBJ databases">
        <authorList>
            <person name="Mikheyev A."/>
            <person name="Grau M."/>
        </authorList>
    </citation>
    <scope>NUCLEOTIDE SEQUENCE</scope>
    <source>
        <tissue evidence="1">Venom_gland</tissue>
    </source>
</reference>
<protein>
    <submittedName>
        <fullName evidence="1">Uncharacterized protein</fullName>
    </submittedName>
</protein>
<evidence type="ECO:0000313" key="1">
    <source>
        <dbReference type="EMBL" id="LAB45419.1"/>
    </source>
</evidence>
<organism evidence="1">
    <name type="scientific">Micrurus spixii</name>
    <name type="common">Amazon coral snake</name>
    <dbReference type="NCBI Taxonomy" id="129469"/>
    <lineage>
        <taxon>Eukaryota</taxon>
        <taxon>Metazoa</taxon>
        <taxon>Chordata</taxon>
        <taxon>Craniata</taxon>
        <taxon>Vertebrata</taxon>
        <taxon>Euteleostomi</taxon>
        <taxon>Lepidosauria</taxon>
        <taxon>Squamata</taxon>
        <taxon>Bifurcata</taxon>
        <taxon>Unidentata</taxon>
        <taxon>Episquamata</taxon>
        <taxon>Toxicofera</taxon>
        <taxon>Serpentes</taxon>
        <taxon>Colubroidea</taxon>
        <taxon>Elapidae</taxon>
        <taxon>Elapinae</taxon>
        <taxon>Micrurus</taxon>
    </lineage>
</organism>
<dbReference type="EMBL" id="IACM01176755">
    <property type="protein sequence ID" value="LAB45419.1"/>
    <property type="molecule type" value="Transcribed_RNA"/>
</dbReference>